<organism evidence="2 3">
    <name type="scientific">Carnegiea gigantea</name>
    <dbReference type="NCBI Taxonomy" id="171969"/>
    <lineage>
        <taxon>Eukaryota</taxon>
        <taxon>Viridiplantae</taxon>
        <taxon>Streptophyta</taxon>
        <taxon>Embryophyta</taxon>
        <taxon>Tracheophyta</taxon>
        <taxon>Spermatophyta</taxon>
        <taxon>Magnoliopsida</taxon>
        <taxon>eudicotyledons</taxon>
        <taxon>Gunneridae</taxon>
        <taxon>Pentapetalae</taxon>
        <taxon>Caryophyllales</taxon>
        <taxon>Cactineae</taxon>
        <taxon>Cactaceae</taxon>
        <taxon>Cactoideae</taxon>
        <taxon>Echinocereeae</taxon>
        <taxon>Carnegiea</taxon>
    </lineage>
</organism>
<evidence type="ECO:0000313" key="2">
    <source>
        <dbReference type="EMBL" id="KAJ8429677.1"/>
    </source>
</evidence>
<dbReference type="EMBL" id="JAKOGI010000870">
    <property type="protein sequence ID" value="KAJ8429677.1"/>
    <property type="molecule type" value="Genomic_DNA"/>
</dbReference>
<evidence type="ECO:0000256" key="1">
    <source>
        <dbReference type="SAM" id="MobiDB-lite"/>
    </source>
</evidence>
<sequence>MKLRSAQDRRKWLKGSNKRGRCAKGNHRTKVGKRKRQRRSDRLGSGDTEALKFQECVCGARKAGEDAKEEGSSRGKCKKNDVGHGKGRNGKGRKKGSVVGIGGDGVDVRGTVKDMILHSRSTLRNICALHGSVTQYQRDAVMGTTLRLVQEFGEMAMERHLTLALIQSWDPWRIAFRIIGRQVRFMVFDVVLFTGLRTTGRIVELDGAEVSMEVGNMVRARMAEWERQEMARTGKSGKKRYFFRHYVNVMMELCEENAEKDRIGIWLRLYAFIALSGMFFPHTPYGAAWSLLHYTDNVEGMGQYARVEAIWREVWFYEHMTRFCSQDGERFPWIASWRKGNHGGIYDENELLAELEEKEVNFDTCMDGNICEDN</sequence>
<keyword evidence="3" id="KW-1185">Reference proteome</keyword>
<feature type="region of interest" description="Disordered" evidence="1">
    <location>
        <begin position="65"/>
        <end position="100"/>
    </location>
</feature>
<dbReference type="OrthoDB" id="723791at2759"/>
<feature type="compositionally biased region" description="Basic residues" evidence="1">
    <location>
        <begin position="85"/>
        <end position="96"/>
    </location>
</feature>
<accession>A0A9Q1JRQ8</accession>
<gene>
    <name evidence="2" type="ORF">Cgig2_015019</name>
</gene>
<dbReference type="Proteomes" id="UP001153076">
    <property type="component" value="Unassembled WGS sequence"/>
</dbReference>
<name>A0A9Q1JRQ8_9CARY</name>
<feature type="compositionally biased region" description="Basic residues" evidence="1">
    <location>
        <begin position="11"/>
        <end position="39"/>
    </location>
</feature>
<protein>
    <submittedName>
        <fullName evidence="2">Uncharacterized protein</fullName>
    </submittedName>
</protein>
<evidence type="ECO:0000313" key="3">
    <source>
        <dbReference type="Proteomes" id="UP001153076"/>
    </source>
</evidence>
<proteinExistence type="predicted"/>
<feature type="compositionally biased region" description="Basic and acidic residues" evidence="1">
    <location>
        <begin position="1"/>
        <end position="10"/>
    </location>
</feature>
<feature type="compositionally biased region" description="Basic and acidic residues" evidence="1">
    <location>
        <begin position="65"/>
        <end position="84"/>
    </location>
</feature>
<dbReference type="AlphaFoldDB" id="A0A9Q1JRQ8"/>
<comment type="caution">
    <text evidence="2">The sequence shown here is derived from an EMBL/GenBank/DDBJ whole genome shotgun (WGS) entry which is preliminary data.</text>
</comment>
<feature type="region of interest" description="Disordered" evidence="1">
    <location>
        <begin position="1"/>
        <end position="46"/>
    </location>
</feature>
<reference evidence="2" key="1">
    <citation type="submission" date="2022-04" db="EMBL/GenBank/DDBJ databases">
        <title>Carnegiea gigantea Genome sequencing and assembly v2.</title>
        <authorList>
            <person name="Copetti D."/>
            <person name="Sanderson M.J."/>
            <person name="Burquez A."/>
            <person name="Wojciechowski M.F."/>
        </authorList>
    </citation>
    <scope>NUCLEOTIDE SEQUENCE</scope>
    <source>
        <strain evidence="2">SGP5-SGP5p</strain>
        <tissue evidence="2">Aerial part</tissue>
    </source>
</reference>